<name>A0A9N9UUU3_9HYPO</name>
<keyword evidence="3" id="KW-1185">Reference proteome</keyword>
<evidence type="ECO:0000256" key="1">
    <source>
        <dbReference type="SAM" id="Phobius"/>
    </source>
</evidence>
<feature type="transmembrane region" description="Helical" evidence="1">
    <location>
        <begin position="448"/>
        <end position="466"/>
    </location>
</feature>
<keyword evidence="1" id="KW-1133">Transmembrane helix</keyword>
<dbReference type="Proteomes" id="UP000754883">
    <property type="component" value="Unassembled WGS sequence"/>
</dbReference>
<keyword evidence="1" id="KW-0812">Transmembrane</keyword>
<dbReference type="AlphaFoldDB" id="A0A9N9UUU3"/>
<evidence type="ECO:0000313" key="3">
    <source>
        <dbReference type="Proteomes" id="UP000754883"/>
    </source>
</evidence>
<feature type="transmembrane region" description="Helical" evidence="1">
    <location>
        <begin position="101"/>
        <end position="121"/>
    </location>
</feature>
<keyword evidence="1" id="KW-0472">Membrane</keyword>
<proteinExistence type="predicted"/>
<feature type="transmembrane region" description="Helical" evidence="1">
    <location>
        <begin position="330"/>
        <end position="363"/>
    </location>
</feature>
<reference evidence="3" key="1">
    <citation type="submission" date="2019-06" db="EMBL/GenBank/DDBJ databases">
        <authorList>
            <person name="Broberg M."/>
        </authorList>
    </citation>
    <scope>NUCLEOTIDE SEQUENCE [LARGE SCALE GENOMIC DNA]</scope>
</reference>
<feature type="transmembrane region" description="Helical" evidence="1">
    <location>
        <begin position="811"/>
        <end position="838"/>
    </location>
</feature>
<feature type="transmembrane region" description="Helical" evidence="1">
    <location>
        <begin position="619"/>
        <end position="640"/>
    </location>
</feature>
<organism evidence="2 3">
    <name type="scientific">Clonostachys byssicola</name>
    <dbReference type="NCBI Taxonomy" id="160290"/>
    <lineage>
        <taxon>Eukaryota</taxon>
        <taxon>Fungi</taxon>
        <taxon>Dikarya</taxon>
        <taxon>Ascomycota</taxon>
        <taxon>Pezizomycotina</taxon>
        <taxon>Sordariomycetes</taxon>
        <taxon>Hypocreomycetidae</taxon>
        <taxon>Hypocreales</taxon>
        <taxon>Bionectriaceae</taxon>
        <taxon>Clonostachys</taxon>
    </lineage>
</organism>
<reference evidence="2 3" key="2">
    <citation type="submission" date="2021-10" db="EMBL/GenBank/DDBJ databases">
        <authorList>
            <person name="Piombo E."/>
        </authorList>
    </citation>
    <scope>NUCLEOTIDE SEQUENCE [LARGE SCALE GENOMIC DNA]</scope>
</reference>
<feature type="transmembrane region" description="Helical" evidence="1">
    <location>
        <begin position="69"/>
        <end position="89"/>
    </location>
</feature>
<protein>
    <submittedName>
        <fullName evidence="2">Uncharacterized protein</fullName>
    </submittedName>
</protein>
<feature type="transmembrane region" description="Helical" evidence="1">
    <location>
        <begin position="127"/>
        <end position="144"/>
    </location>
</feature>
<feature type="transmembrane region" description="Helical" evidence="1">
    <location>
        <begin position="858"/>
        <end position="881"/>
    </location>
</feature>
<feature type="transmembrane region" description="Helical" evidence="1">
    <location>
        <begin position="290"/>
        <end position="310"/>
    </location>
</feature>
<feature type="transmembrane region" description="Helical" evidence="1">
    <location>
        <begin position="694"/>
        <end position="712"/>
    </location>
</feature>
<feature type="transmembrane region" description="Helical" evidence="1">
    <location>
        <begin position="44"/>
        <end position="63"/>
    </location>
</feature>
<evidence type="ECO:0000313" key="2">
    <source>
        <dbReference type="EMBL" id="CAH0000970.1"/>
    </source>
</evidence>
<feature type="transmembrane region" description="Helical" evidence="1">
    <location>
        <begin position="541"/>
        <end position="561"/>
    </location>
</feature>
<gene>
    <name evidence="2" type="ORF">CBYS24578_00001183</name>
</gene>
<feature type="transmembrane region" description="Helical" evidence="1">
    <location>
        <begin position="573"/>
        <end position="598"/>
    </location>
</feature>
<feature type="transmembrane region" description="Helical" evidence="1">
    <location>
        <begin position="262"/>
        <end position="283"/>
    </location>
</feature>
<dbReference type="EMBL" id="CABFNO020001560">
    <property type="protein sequence ID" value="CAH0000970.1"/>
    <property type="molecule type" value="Genomic_DNA"/>
</dbReference>
<comment type="caution">
    <text evidence="2">The sequence shown here is derived from an EMBL/GenBank/DDBJ whole genome shotgun (WGS) entry which is preliminary data.</text>
</comment>
<feature type="transmembrane region" description="Helical" evidence="1">
    <location>
        <begin position="198"/>
        <end position="221"/>
    </location>
</feature>
<feature type="transmembrane region" description="Helical" evidence="1">
    <location>
        <begin position="497"/>
        <end position="520"/>
    </location>
</feature>
<accession>A0A9N9UUU3</accession>
<sequence length="895" mass="100475">MPGVHQEAEGITGRFWLRGWISQKLFNFVRVELRLRLGFRFLRFLRFFWLGFWLIRGIFSSSFSCFNLALQRLVSLLILLTQLPSPLFLSFEGREFCIIRCVFLGLRCSFLGCFSCCFFGLCGGSLLGFLGCCFCCFCCFLSCCFRSRSPLIGTLFQVLIPLAALSGKPSEPLFSPGLQLGELCLFSLNFFGFLRSSLLSFSSSSLFCCSGFLCGGGGFSFGGSCFSFSGGLCCSSGICSPLKVCELCLFSFDLFGFLCSDLLGLPSSCIFCIFCILFVDFIILRGLFRFRIWLGCLCCCCCCCCIRSPLKVGELCLFSRNLLSFTSSRLSRSSIVSLGLFFSLGLFLVLLGSIFIFGGWFFLSSCGCSGCIRSSLLRARLTPSPQLRFPQLQLRRRPQESPRVQVRALALPQLLQLPQLPQRQQPLLLPAVLNVLSDIRIFRSVINLRLRLGLGLGFVLFFLFFYSRLSSGSGGSSIRSPFPSLEISQFLLLEKNFFSFLSSCFSGSCIISLGLGLSVFKNLLGGFFSFRLRLRLRLSFFFFYSCLGGGSSSGSICSPFLRTLFKKVFRLFYLNLFSLSCCSLFGFLCCSCSFCFGCGGGFGGGGSFCFSCCCFSRSFLLSSFISSLLEIVVAFTLFFARQLPSLSLPSFELSKLSIFNLNLLSFTSCRRFGFSCCLGFGRCRCFSCSCSSGFFGFLGSGFRCLWIFLFGSRFGFRLRLRLSFCSFCRRPRIDALLEFIVAVAIFLGRKPPSLGLLNFQCCKFGFLQSKLLCFPSGRLFCLPSCGLLSFPSSSFLSLFSSKLLGFSRRRLFCQSSCLGLSPCVCLVLQLVVSLLVFLRELVLLWVGLLNFQGCKFRLFFRNKSCFCFSEGCSFINLWYWLLRWLRLRLRLWFWF</sequence>